<feature type="domain" description="Major facilitator superfamily (MFS) profile" evidence="5">
    <location>
        <begin position="12"/>
        <end position="391"/>
    </location>
</feature>
<evidence type="ECO:0000256" key="1">
    <source>
        <dbReference type="ARBA" id="ARBA00022692"/>
    </source>
</evidence>
<feature type="transmembrane region" description="Helical" evidence="4">
    <location>
        <begin position="101"/>
        <end position="122"/>
    </location>
</feature>
<feature type="transmembrane region" description="Helical" evidence="4">
    <location>
        <begin position="300"/>
        <end position="323"/>
    </location>
</feature>
<dbReference type="Proteomes" id="UP000006334">
    <property type="component" value="Unassembled WGS sequence"/>
</dbReference>
<dbReference type="RefSeq" id="WP_008843848.1">
    <property type="nucleotide sequence ID" value="NZ_BAEN01000030.1"/>
</dbReference>
<dbReference type="PANTHER" id="PTHR23523:SF2">
    <property type="entry name" value="2-NITROIMIDAZOLE TRANSPORTER"/>
    <property type="match status" value="1"/>
</dbReference>
<gene>
    <name evidence="6" type="primary">yeaN</name>
    <name evidence="6" type="ORF">GLIP_1391</name>
</gene>
<keyword evidence="7" id="KW-1185">Reference proteome</keyword>
<reference evidence="6 7" key="1">
    <citation type="journal article" date="2017" name="Antonie Van Leeuwenhoek">
        <title>Rhizobium rhizosphaerae sp. nov., a novel species isolated from rice rhizosphere.</title>
        <authorList>
            <person name="Zhao J.J."/>
            <person name="Zhang J."/>
            <person name="Zhang R.J."/>
            <person name="Zhang C.W."/>
            <person name="Yin H.Q."/>
            <person name="Zhang X.X."/>
        </authorList>
    </citation>
    <scope>NUCLEOTIDE SEQUENCE [LARGE SCALE GENOMIC DNA]</scope>
    <source>
        <strain evidence="6 7">E3</strain>
    </source>
</reference>
<accession>K6Y735</accession>
<dbReference type="InterPro" id="IPR036259">
    <property type="entry name" value="MFS_trans_sf"/>
</dbReference>
<keyword evidence="3 4" id="KW-0472">Membrane</keyword>
<feature type="transmembrane region" description="Helical" evidence="4">
    <location>
        <begin position="209"/>
        <end position="232"/>
    </location>
</feature>
<name>K6Y735_9ALTE</name>
<sequence length="391" mass="41369">MFKQKQSRAVWILICVLLVALNLRLSLAGVGPLINDIALTFKLSNALLGLLTTLPLILFAGFSFASSTLITRIGLRHALITAMAVLSIGIIVRSLNFEISLFIGSALIGLAIAIGNVSLPAITKERFAERAGKITGAYSATMSIGAALGAGLSVPMAHTLDLNWQLTLCLASIFSVIALIVCACKLHLQAEPELPSPSLATKSSLWQSGLSWQVAIFMGCQSFTFYVILAWLPTVLIDRGMTAAQSGWLLAVVQFTGIAGALLVPILAGRKGNQLLIVVLLCTLESASLMGLLIAGNSWMIWLCGLIGFVLGGTFSLSLMLIVLRASSAVVASQLSGFAQAIGYTIAALGPFLFGYIHDITHSWHPSLMMLFIVLLIKFVSGLGAGQARTV</sequence>
<feature type="transmembrane region" description="Helical" evidence="4">
    <location>
        <begin position="134"/>
        <end position="152"/>
    </location>
</feature>
<dbReference type="InterPro" id="IPR052524">
    <property type="entry name" value="MFS_Cyanate_Porter"/>
</dbReference>
<evidence type="ECO:0000313" key="6">
    <source>
        <dbReference type="EMBL" id="GAC14032.1"/>
    </source>
</evidence>
<proteinExistence type="predicted"/>
<dbReference type="Gene3D" id="1.20.1250.20">
    <property type="entry name" value="MFS general substrate transporter like domains"/>
    <property type="match status" value="1"/>
</dbReference>
<dbReference type="SUPFAM" id="SSF103473">
    <property type="entry name" value="MFS general substrate transporter"/>
    <property type="match status" value="1"/>
</dbReference>
<dbReference type="GO" id="GO:0022857">
    <property type="term" value="F:transmembrane transporter activity"/>
    <property type="evidence" value="ECO:0007669"/>
    <property type="project" value="InterPro"/>
</dbReference>
<dbReference type="eggNOG" id="COG2807">
    <property type="taxonomic scope" value="Bacteria"/>
</dbReference>
<evidence type="ECO:0000313" key="7">
    <source>
        <dbReference type="Proteomes" id="UP000006334"/>
    </source>
</evidence>
<keyword evidence="1 4" id="KW-0812">Transmembrane</keyword>
<protein>
    <submittedName>
        <fullName evidence="6">Inner membrane transport protein yeaN</fullName>
    </submittedName>
</protein>
<dbReference type="PANTHER" id="PTHR23523">
    <property type="match status" value="1"/>
</dbReference>
<evidence type="ECO:0000256" key="4">
    <source>
        <dbReference type="SAM" id="Phobius"/>
    </source>
</evidence>
<organism evidence="6 7">
    <name type="scientific">Aliiglaciecola lipolytica E3</name>
    <dbReference type="NCBI Taxonomy" id="1127673"/>
    <lineage>
        <taxon>Bacteria</taxon>
        <taxon>Pseudomonadati</taxon>
        <taxon>Pseudomonadota</taxon>
        <taxon>Gammaproteobacteria</taxon>
        <taxon>Alteromonadales</taxon>
        <taxon>Alteromonadaceae</taxon>
        <taxon>Aliiglaciecola</taxon>
    </lineage>
</organism>
<feature type="transmembrane region" description="Helical" evidence="4">
    <location>
        <begin position="77"/>
        <end position="95"/>
    </location>
</feature>
<feature type="transmembrane region" description="Helical" evidence="4">
    <location>
        <begin position="247"/>
        <end position="268"/>
    </location>
</feature>
<dbReference type="CDD" id="cd17339">
    <property type="entry name" value="MFS_NIMT_CynX_like"/>
    <property type="match status" value="1"/>
</dbReference>
<keyword evidence="2 4" id="KW-1133">Transmembrane helix</keyword>
<feature type="transmembrane region" description="Helical" evidence="4">
    <location>
        <begin position="363"/>
        <end position="385"/>
    </location>
</feature>
<evidence type="ECO:0000259" key="5">
    <source>
        <dbReference type="PROSITE" id="PS50850"/>
    </source>
</evidence>
<dbReference type="InterPro" id="IPR020846">
    <property type="entry name" value="MFS_dom"/>
</dbReference>
<dbReference type="PROSITE" id="PS50850">
    <property type="entry name" value="MFS"/>
    <property type="match status" value="1"/>
</dbReference>
<dbReference type="EMBL" id="BAEN01000030">
    <property type="protein sequence ID" value="GAC14032.1"/>
    <property type="molecule type" value="Genomic_DNA"/>
</dbReference>
<dbReference type="Pfam" id="PF07690">
    <property type="entry name" value="MFS_1"/>
    <property type="match status" value="1"/>
</dbReference>
<feature type="transmembrane region" description="Helical" evidence="4">
    <location>
        <begin position="164"/>
        <end position="188"/>
    </location>
</feature>
<dbReference type="STRING" id="1127673.GLIP_1391"/>
<dbReference type="InterPro" id="IPR011701">
    <property type="entry name" value="MFS"/>
</dbReference>
<dbReference type="AlphaFoldDB" id="K6Y735"/>
<feature type="transmembrane region" description="Helical" evidence="4">
    <location>
        <begin position="335"/>
        <end position="357"/>
    </location>
</feature>
<feature type="transmembrane region" description="Helical" evidence="4">
    <location>
        <begin position="275"/>
        <end position="294"/>
    </location>
</feature>
<dbReference type="OrthoDB" id="5317164at2"/>
<evidence type="ECO:0000256" key="2">
    <source>
        <dbReference type="ARBA" id="ARBA00022989"/>
    </source>
</evidence>
<comment type="caution">
    <text evidence="6">The sequence shown here is derived from an EMBL/GenBank/DDBJ whole genome shotgun (WGS) entry which is preliminary data.</text>
</comment>
<evidence type="ECO:0000256" key="3">
    <source>
        <dbReference type="ARBA" id="ARBA00023136"/>
    </source>
</evidence>
<feature type="transmembrane region" description="Helical" evidence="4">
    <location>
        <begin position="44"/>
        <end position="65"/>
    </location>
</feature>